<evidence type="ECO:0008006" key="5">
    <source>
        <dbReference type="Google" id="ProtNLM"/>
    </source>
</evidence>
<protein>
    <recommendedName>
        <fullName evidence="5">Palmitoyltransferase</fullName>
    </recommendedName>
</protein>
<accession>B8BYQ4</accession>
<evidence type="ECO:0000256" key="1">
    <source>
        <dbReference type="SAM" id="MobiDB-lite"/>
    </source>
</evidence>
<dbReference type="KEGG" id="tps:THAPSDRAFT_3768"/>
<evidence type="ECO:0000313" key="4">
    <source>
        <dbReference type="Proteomes" id="UP000001449"/>
    </source>
</evidence>
<feature type="region of interest" description="Disordered" evidence="1">
    <location>
        <begin position="101"/>
        <end position="173"/>
    </location>
</feature>
<dbReference type="InParanoid" id="B8BYQ4"/>
<dbReference type="AlphaFoldDB" id="B8BYQ4"/>
<sequence length="173" mass="18901">MVGGLAIVTVLFFFFTCCMLLEQGEAVDTNMSKIARMKTRAGLAENGEYAPVATEFNEVFGGEYPTMSWHWFLPLPVRFPEWARDNIMGYEWDLTFPSTPYEEPADTDGDTVGSAMSGRASEKEIVAPMTVGGSDVESGFDGPLEQEQHAVETGSASTKSDSLVNRRSTGSFT</sequence>
<proteinExistence type="predicted"/>
<evidence type="ECO:0000256" key="2">
    <source>
        <dbReference type="SAM" id="SignalP"/>
    </source>
</evidence>
<feature type="compositionally biased region" description="Polar residues" evidence="1">
    <location>
        <begin position="154"/>
        <end position="173"/>
    </location>
</feature>
<organism evidence="3 4">
    <name type="scientific">Thalassiosira pseudonana</name>
    <name type="common">Marine diatom</name>
    <name type="synonym">Cyclotella nana</name>
    <dbReference type="NCBI Taxonomy" id="35128"/>
    <lineage>
        <taxon>Eukaryota</taxon>
        <taxon>Sar</taxon>
        <taxon>Stramenopiles</taxon>
        <taxon>Ochrophyta</taxon>
        <taxon>Bacillariophyta</taxon>
        <taxon>Coscinodiscophyceae</taxon>
        <taxon>Thalassiosirophycidae</taxon>
        <taxon>Thalassiosirales</taxon>
        <taxon>Thalassiosiraceae</taxon>
        <taxon>Thalassiosira</taxon>
    </lineage>
</organism>
<reference evidence="3 4" key="2">
    <citation type="journal article" date="2008" name="Nature">
        <title>The Phaeodactylum genome reveals the evolutionary history of diatom genomes.</title>
        <authorList>
            <person name="Bowler C."/>
            <person name="Allen A.E."/>
            <person name="Badger J.H."/>
            <person name="Grimwood J."/>
            <person name="Jabbari K."/>
            <person name="Kuo A."/>
            <person name="Maheswari U."/>
            <person name="Martens C."/>
            <person name="Maumus F."/>
            <person name="Otillar R.P."/>
            <person name="Rayko E."/>
            <person name="Salamov A."/>
            <person name="Vandepoele K."/>
            <person name="Beszteri B."/>
            <person name="Gruber A."/>
            <person name="Heijde M."/>
            <person name="Katinka M."/>
            <person name="Mock T."/>
            <person name="Valentin K."/>
            <person name="Verret F."/>
            <person name="Berges J.A."/>
            <person name="Brownlee C."/>
            <person name="Cadoret J.P."/>
            <person name="Chiovitti A."/>
            <person name="Choi C.J."/>
            <person name="Coesel S."/>
            <person name="De Martino A."/>
            <person name="Detter J.C."/>
            <person name="Durkin C."/>
            <person name="Falciatore A."/>
            <person name="Fournet J."/>
            <person name="Haruta M."/>
            <person name="Huysman M.J."/>
            <person name="Jenkins B.D."/>
            <person name="Jiroutova K."/>
            <person name="Jorgensen R.E."/>
            <person name="Joubert Y."/>
            <person name="Kaplan A."/>
            <person name="Kroger N."/>
            <person name="Kroth P.G."/>
            <person name="La Roche J."/>
            <person name="Lindquist E."/>
            <person name="Lommer M."/>
            <person name="Martin-Jezequel V."/>
            <person name="Lopez P.J."/>
            <person name="Lucas S."/>
            <person name="Mangogna M."/>
            <person name="McGinnis K."/>
            <person name="Medlin L.K."/>
            <person name="Montsant A."/>
            <person name="Oudot-Le Secq M.P."/>
            <person name="Napoli C."/>
            <person name="Obornik M."/>
            <person name="Parker M.S."/>
            <person name="Petit J.L."/>
            <person name="Porcel B.M."/>
            <person name="Poulsen N."/>
            <person name="Robison M."/>
            <person name="Rychlewski L."/>
            <person name="Rynearson T.A."/>
            <person name="Schmutz J."/>
            <person name="Shapiro H."/>
            <person name="Siaut M."/>
            <person name="Stanley M."/>
            <person name="Sussman M.R."/>
            <person name="Taylor A.R."/>
            <person name="Vardi A."/>
            <person name="von Dassow P."/>
            <person name="Vyverman W."/>
            <person name="Willis A."/>
            <person name="Wyrwicz L.S."/>
            <person name="Rokhsar D.S."/>
            <person name="Weissenbach J."/>
            <person name="Armbrust E.V."/>
            <person name="Green B.R."/>
            <person name="Van de Peer Y."/>
            <person name="Grigoriev I.V."/>
        </authorList>
    </citation>
    <scope>NUCLEOTIDE SEQUENCE [LARGE SCALE GENOMIC DNA]</scope>
    <source>
        <strain evidence="3 4">CCMP1335</strain>
    </source>
</reference>
<feature type="chain" id="PRO_5002868811" description="Palmitoyltransferase" evidence="2">
    <location>
        <begin position="27"/>
        <end position="173"/>
    </location>
</feature>
<name>B8BYQ4_THAPS</name>
<evidence type="ECO:0000313" key="3">
    <source>
        <dbReference type="EMBL" id="EED93929.1"/>
    </source>
</evidence>
<dbReference type="HOGENOM" id="CLU_1550683_0_0_1"/>
<gene>
    <name evidence="3" type="ORF">THAPSDRAFT_3768</name>
</gene>
<reference evidence="3 4" key="1">
    <citation type="journal article" date="2004" name="Science">
        <title>The genome of the diatom Thalassiosira pseudonana: ecology, evolution, and metabolism.</title>
        <authorList>
            <person name="Armbrust E.V."/>
            <person name="Berges J.A."/>
            <person name="Bowler C."/>
            <person name="Green B.R."/>
            <person name="Martinez D."/>
            <person name="Putnam N.H."/>
            <person name="Zhou S."/>
            <person name="Allen A.E."/>
            <person name="Apt K.E."/>
            <person name="Bechner M."/>
            <person name="Brzezinski M.A."/>
            <person name="Chaal B.K."/>
            <person name="Chiovitti A."/>
            <person name="Davis A.K."/>
            <person name="Demarest M.S."/>
            <person name="Detter J.C."/>
            <person name="Glavina T."/>
            <person name="Goodstein D."/>
            <person name="Hadi M.Z."/>
            <person name="Hellsten U."/>
            <person name="Hildebrand M."/>
            <person name="Jenkins B.D."/>
            <person name="Jurka J."/>
            <person name="Kapitonov V.V."/>
            <person name="Kroger N."/>
            <person name="Lau W.W."/>
            <person name="Lane T.W."/>
            <person name="Larimer F.W."/>
            <person name="Lippmeier J.C."/>
            <person name="Lucas S."/>
            <person name="Medina M."/>
            <person name="Montsant A."/>
            <person name="Obornik M."/>
            <person name="Parker M.S."/>
            <person name="Palenik B."/>
            <person name="Pazour G.J."/>
            <person name="Richardson P.M."/>
            <person name="Rynearson T.A."/>
            <person name="Saito M.A."/>
            <person name="Schwartz D.C."/>
            <person name="Thamatrakoln K."/>
            <person name="Valentin K."/>
            <person name="Vardi A."/>
            <person name="Wilkerson F.P."/>
            <person name="Rokhsar D.S."/>
        </authorList>
    </citation>
    <scope>NUCLEOTIDE SEQUENCE [LARGE SCALE GENOMIC DNA]</scope>
    <source>
        <strain evidence="3 4">CCMP1335</strain>
    </source>
</reference>
<dbReference type="Proteomes" id="UP000001449">
    <property type="component" value="Chromosome 3"/>
</dbReference>
<dbReference type="GeneID" id="7445322"/>
<dbReference type="EMBL" id="CM000640">
    <property type="protein sequence ID" value="EED93929.1"/>
    <property type="molecule type" value="Genomic_DNA"/>
</dbReference>
<dbReference type="PaxDb" id="35128-Thaps3768"/>
<keyword evidence="2" id="KW-0732">Signal</keyword>
<feature type="signal peptide" evidence="2">
    <location>
        <begin position="1"/>
        <end position="26"/>
    </location>
</feature>
<dbReference type="RefSeq" id="XP_002288493.1">
    <property type="nucleotide sequence ID" value="XM_002288457.1"/>
</dbReference>
<keyword evidence="4" id="KW-1185">Reference proteome</keyword>